<feature type="chain" id="PRO_5036957857" evidence="7">
    <location>
        <begin position="20"/>
        <end position="272"/>
    </location>
</feature>
<comment type="similarity">
    <text evidence="6">Belongs to the peptidase M48 family.</text>
</comment>
<evidence type="ECO:0000256" key="3">
    <source>
        <dbReference type="ARBA" id="ARBA00022801"/>
    </source>
</evidence>
<keyword evidence="1 6" id="KW-0645">Protease</keyword>
<dbReference type="PANTHER" id="PTHR22726">
    <property type="entry name" value="METALLOENDOPEPTIDASE OMA1"/>
    <property type="match status" value="1"/>
</dbReference>
<keyword evidence="7" id="KW-0732">Signal</keyword>
<dbReference type="RefSeq" id="WP_212686683.1">
    <property type="nucleotide sequence ID" value="NZ_JAGSPN010000002.1"/>
</dbReference>
<evidence type="ECO:0000256" key="7">
    <source>
        <dbReference type="SAM" id="SignalP"/>
    </source>
</evidence>
<dbReference type="GO" id="GO:0046872">
    <property type="term" value="F:metal ion binding"/>
    <property type="evidence" value="ECO:0007669"/>
    <property type="project" value="UniProtKB-KW"/>
</dbReference>
<dbReference type="GO" id="GO:0016020">
    <property type="term" value="C:membrane"/>
    <property type="evidence" value="ECO:0007669"/>
    <property type="project" value="TreeGrafter"/>
</dbReference>
<reference evidence="9" key="1">
    <citation type="submission" date="2021-04" db="EMBL/GenBank/DDBJ databases">
        <title>novel species isolated from subtropical streams in China.</title>
        <authorList>
            <person name="Lu H."/>
        </authorList>
    </citation>
    <scope>NUCLEOTIDE SEQUENCE</scope>
    <source>
        <strain evidence="9">LFS511W</strain>
    </source>
</reference>
<evidence type="ECO:0000256" key="5">
    <source>
        <dbReference type="ARBA" id="ARBA00023049"/>
    </source>
</evidence>
<dbReference type="InterPro" id="IPR051156">
    <property type="entry name" value="Mito/Outer_Membr_Metalloprot"/>
</dbReference>
<keyword evidence="3 6" id="KW-0378">Hydrolase</keyword>
<evidence type="ECO:0000256" key="1">
    <source>
        <dbReference type="ARBA" id="ARBA00022670"/>
    </source>
</evidence>
<dbReference type="PANTHER" id="PTHR22726:SF1">
    <property type="entry name" value="METALLOENDOPEPTIDASE OMA1, MITOCHONDRIAL"/>
    <property type="match status" value="1"/>
</dbReference>
<dbReference type="Pfam" id="PF01435">
    <property type="entry name" value="Peptidase_M48"/>
    <property type="match status" value="1"/>
</dbReference>
<dbReference type="Proteomes" id="UP000680067">
    <property type="component" value="Unassembled WGS sequence"/>
</dbReference>
<accession>A0A941DID4</accession>
<keyword evidence="10" id="KW-1185">Reference proteome</keyword>
<keyword evidence="5 6" id="KW-0482">Metalloprotease</keyword>
<evidence type="ECO:0000313" key="10">
    <source>
        <dbReference type="Proteomes" id="UP000680067"/>
    </source>
</evidence>
<evidence type="ECO:0000256" key="2">
    <source>
        <dbReference type="ARBA" id="ARBA00022723"/>
    </source>
</evidence>
<proteinExistence type="inferred from homology"/>
<comment type="caution">
    <text evidence="9">The sequence shown here is derived from an EMBL/GenBank/DDBJ whole genome shotgun (WGS) entry which is preliminary data.</text>
</comment>
<dbReference type="AlphaFoldDB" id="A0A941DID4"/>
<keyword evidence="4 6" id="KW-0862">Zinc</keyword>
<evidence type="ECO:0000256" key="4">
    <source>
        <dbReference type="ARBA" id="ARBA00022833"/>
    </source>
</evidence>
<dbReference type="GO" id="GO:0051603">
    <property type="term" value="P:proteolysis involved in protein catabolic process"/>
    <property type="evidence" value="ECO:0007669"/>
    <property type="project" value="TreeGrafter"/>
</dbReference>
<sequence length="272" mass="30297">MKPAMYLLICGLICVQASAQVPDSGRWQTLSYTSNEVNARQEQDYYELIREMADQGQINRNPAMLARLRDILSSLIPSAVRLNPGAADWDWEVHLTSSPDIDAICFAGGKILVSEIFLQQLQLRDGEIAALLAHEAAHALASHQHEELSEARLLRDAPGKDLSLVAEQLRSDYSLQLKLSQLSYQHEAEADQLGMQLALDAGWNSLDLVRFYEKLATLPDRALLSRSVPLPSARLSMAHGMAKYWASLPAPWAHSFAVRSMKTRHPDAIAMR</sequence>
<dbReference type="EMBL" id="JAGSPN010000002">
    <property type="protein sequence ID" value="MBR7781318.1"/>
    <property type="molecule type" value="Genomic_DNA"/>
</dbReference>
<organism evidence="9 10">
    <name type="scientific">Undibacterium luofuense</name>
    <dbReference type="NCBI Taxonomy" id="2828733"/>
    <lineage>
        <taxon>Bacteria</taxon>
        <taxon>Pseudomonadati</taxon>
        <taxon>Pseudomonadota</taxon>
        <taxon>Betaproteobacteria</taxon>
        <taxon>Burkholderiales</taxon>
        <taxon>Oxalobacteraceae</taxon>
        <taxon>Undibacterium</taxon>
    </lineage>
</organism>
<evidence type="ECO:0000256" key="6">
    <source>
        <dbReference type="RuleBase" id="RU003983"/>
    </source>
</evidence>
<gene>
    <name evidence="9" type="ORF">KDM89_04110</name>
</gene>
<dbReference type="GO" id="GO:0004222">
    <property type="term" value="F:metalloendopeptidase activity"/>
    <property type="evidence" value="ECO:0007669"/>
    <property type="project" value="InterPro"/>
</dbReference>
<dbReference type="EC" id="3.4.24.-" evidence="9"/>
<feature type="signal peptide" evidence="7">
    <location>
        <begin position="1"/>
        <end position="19"/>
    </location>
</feature>
<protein>
    <submittedName>
        <fullName evidence="9">M48 family metalloprotease</fullName>
        <ecNumber evidence="9">3.4.24.-</ecNumber>
    </submittedName>
</protein>
<evidence type="ECO:0000313" key="9">
    <source>
        <dbReference type="EMBL" id="MBR7781318.1"/>
    </source>
</evidence>
<dbReference type="InterPro" id="IPR001915">
    <property type="entry name" value="Peptidase_M48"/>
</dbReference>
<name>A0A941DID4_9BURK</name>
<evidence type="ECO:0000259" key="8">
    <source>
        <dbReference type="Pfam" id="PF01435"/>
    </source>
</evidence>
<comment type="cofactor">
    <cofactor evidence="6">
        <name>Zn(2+)</name>
        <dbReference type="ChEBI" id="CHEBI:29105"/>
    </cofactor>
    <text evidence="6">Binds 1 zinc ion per subunit.</text>
</comment>
<keyword evidence="2" id="KW-0479">Metal-binding</keyword>
<dbReference type="Gene3D" id="3.30.2010.10">
    <property type="entry name" value="Metalloproteases ('zincins'), catalytic domain"/>
    <property type="match status" value="1"/>
</dbReference>
<feature type="domain" description="Peptidase M48" evidence="8">
    <location>
        <begin position="67"/>
        <end position="236"/>
    </location>
</feature>